<protein>
    <recommendedName>
        <fullName evidence="4">DUF4199 domain-containing protein</fullName>
    </recommendedName>
</protein>
<dbReference type="RefSeq" id="WP_012120532.1">
    <property type="nucleotide sequence ID" value="NC_009767.1"/>
</dbReference>
<keyword evidence="1" id="KW-0472">Membrane</keyword>
<gene>
    <name evidence="2" type="ordered locus">Rcas_2020</name>
</gene>
<accession>A7NKT8</accession>
<evidence type="ECO:0000313" key="3">
    <source>
        <dbReference type="Proteomes" id="UP000000263"/>
    </source>
</evidence>
<sequence length="167" mass="16916">MSGSLKSGLLFALISIVAVVGFSFIPAVGVFCCGPLASMALGALAGYIGVRWSGPTAGVGSGTLAGSVAGVGALIGSVIFWVIAIIIAQSDPVLLDQIIRQIEEQQPASGLTGDDIRNLITIMGPVMGFCAGLIHLLFAALLGALGGWLAVRQRPQPPMTPPAYTVG</sequence>
<keyword evidence="3" id="KW-1185">Reference proteome</keyword>
<feature type="transmembrane region" description="Helical" evidence="1">
    <location>
        <begin position="7"/>
        <end position="28"/>
    </location>
</feature>
<proteinExistence type="predicted"/>
<dbReference type="Proteomes" id="UP000000263">
    <property type="component" value="Chromosome"/>
</dbReference>
<evidence type="ECO:0000313" key="2">
    <source>
        <dbReference type="EMBL" id="ABU58108.1"/>
    </source>
</evidence>
<keyword evidence="1" id="KW-0812">Transmembrane</keyword>
<feature type="transmembrane region" description="Helical" evidence="1">
    <location>
        <begin position="64"/>
        <end position="88"/>
    </location>
</feature>
<dbReference type="EMBL" id="CP000804">
    <property type="protein sequence ID" value="ABU58108.1"/>
    <property type="molecule type" value="Genomic_DNA"/>
</dbReference>
<reference evidence="2 3" key="1">
    <citation type="submission" date="2007-08" db="EMBL/GenBank/DDBJ databases">
        <title>Complete sequence of Roseiflexus castenholzii DSM 13941.</title>
        <authorList>
            <consortium name="US DOE Joint Genome Institute"/>
            <person name="Copeland A."/>
            <person name="Lucas S."/>
            <person name="Lapidus A."/>
            <person name="Barry K."/>
            <person name="Glavina del Rio T."/>
            <person name="Dalin E."/>
            <person name="Tice H."/>
            <person name="Pitluck S."/>
            <person name="Thompson L.S."/>
            <person name="Brettin T."/>
            <person name="Bruce D."/>
            <person name="Detter J.C."/>
            <person name="Han C."/>
            <person name="Tapia R."/>
            <person name="Schmutz J."/>
            <person name="Larimer F."/>
            <person name="Land M."/>
            <person name="Hauser L."/>
            <person name="Kyrpides N."/>
            <person name="Mikhailova N."/>
            <person name="Bryant D.A."/>
            <person name="Hanada S."/>
            <person name="Tsukatani Y."/>
            <person name="Richardson P."/>
        </authorList>
    </citation>
    <scope>NUCLEOTIDE SEQUENCE [LARGE SCALE GENOMIC DNA]</scope>
    <source>
        <strain evidence="3">DSM 13941 / HLO8</strain>
    </source>
</reference>
<name>A7NKT8_ROSCS</name>
<dbReference type="STRING" id="383372.Rcas_2020"/>
<evidence type="ECO:0000256" key="1">
    <source>
        <dbReference type="SAM" id="Phobius"/>
    </source>
</evidence>
<dbReference type="HOGENOM" id="CLU_1593316_0_0_0"/>
<evidence type="ECO:0008006" key="4">
    <source>
        <dbReference type="Google" id="ProtNLM"/>
    </source>
</evidence>
<feature type="transmembrane region" description="Helical" evidence="1">
    <location>
        <begin position="126"/>
        <end position="151"/>
    </location>
</feature>
<dbReference type="KEGG" id="rca:Rcas_2020"/>
<keyword evidence="1" id="KW-1133">Transmembrane helix</keyword>
<feature type="transmembrane region" description="Helical" evidence="1">
    <location>
        <begin position="34"/>
        <end position="52"/>
    </location>
</feature>
<dbReference type="OrthoDB" id="9846904at2"/>
<organism evidence="2 3">
    <name type="scientific">Roseiflexus castenholzii (strain DSM 13941 / HLO8)</name>
    <dbReference type="NCBI Taxonomy" id="383372"/>
    <lineage>
        <taxon>Bacteria</taxon>
        <taxon>Bacillati</taxon>
        <taxon>Chloroflexota</taxon>
        <taxon>Chloroflexia</taxon>
        <taxon>Chloroflexales</taxon>
        <taxon>Roseiflexineae</taxon>
        <taxon>Roseiflexaceae</taxon>
        <taxon>Roseiflexus</taxon>
    </lineage>
</organism>
<dbReference type="AlphaFoldDB" id="A7NKT8"/>